<dbReference type="AlphaFoldDB" id="A0A9J6DGE2"/>
<evidence type="ECO:0000256" key="3">
    <source>
        <dbReference type="ARBA" id="ARBA00022448"/>
    </source>
</evidence>
<dbReference type="GO" id="GO:0016192">
    <property type="term" value="P:vesicle-mediated transport"/>
    <property type="evidence" value="ECO:0007669"/>
    <property type="project" value="InterPro"/>
</dbReference>
<proteinExistence type="inferred from homology"/>
<accession>A0A9J6DGE2</accession>
<evidence type="ECO:0000256" key="8">
    <source>
        <dbReference type="ARBA" id="ARBA00025800"/>
    </source>
</evidence>
<comment type="function">
    <text evidence="1 9">May be involved in fusion of retrograde transport vesicles derived from an endocytic compartment with the Golgi complex.</text>
</comment>
<dbReference type="GO" id="GO:0016020">
    <property type="term" value="C:membrane"/>
    <property type="evidence" value="ECO:0007669"/>
    <property type="project" value="UniProtKB-SubCell"/>
</dbReference>
<evidence type="ECO:0000256" key="7">
    <source>
        <dbReference type="ARBA" id="ARBA00023136"/>
    </source>
</evidence>
<evidence type="ECO:0000313" key="10">
    <source>
        <dbReference type="EMBL" id="KAH8021197.1"/>
    </source>
</evidence>
<keyword evidence="11" id="KW-1185">Reference proteome</keyword>
<evidence type="ECO:0000256" key="5">
    <source>
        <dbReference type="ARBA" id="ARBA00022927"/>
    </source>
</evidence>
<dbReference type="InterPro" id="IPR007305">
    <property type="entry name" value="Vesicle_transpt_Got1/SFT2"/>
</dbReference>
<protein>
    <recommendedName>
        <fullName evidence="9">Vesicle transport protein</fullName>
    </recommendedName>
</protein>
<dbReference type="Pfam" id="PF04178">
    <property type="entry name" value="Got1"/>
    <property type="match status" value="1"/>
</dbReference>
<sequence>MDKLKRALSGGEDRGDEEQGIVTQIVDTSTLSWSTRVKGFAICFVLGFVFSLLGSVFMAFPGGLRMFGVFYTLGNLTALCSTLFLMGPANQVKKMFAPTRAIATCVMLAFLVLTLMAAFWWKNALLTIIFCIIQFVAMTWYSLSYIPFARSCSAQSEYSLQAFGGRSGSTS</sequence>
<comment type="caution">
    <text evidence="10">The sequence shown here is derived from an EMBL/GenBank/DDBJ whole genome shotgun (WGS) entry which is preliminary data.</text>
</comment>
<comment type="subcellular location">
    <subcellularLocation>
        <location evidence="2 9">Membrane</location>
        <topology evidence="2 9">Multi-pass membrane protein</topology>
    </subcellularLocation>
</comment>
<dbReference type="PANTHER" id="PTHR23137:SF6">
    <property type="entry name" value="VESICLE TRANSPORT PROTEIN"/>
    <property type="match status" value="1"/>
</dbReference>
<keyword evidence="5 9" id="KW-0653">Protein transport</keyword>
<gene>
    <name evidence="10" type="ORF">HPB51_013298</name>
</gene>
<evidence type="ECO:0000256" key="6">
    <source>
        <dbReference type="ARBA" id="ARBA00022989"/>
    </source>
</evidence>
<dbReference type="GO" id="GO:0015031">
    <property type="term" value="P:protein transport"/>
    <property type="evidence" value="ECO:0007669"/>
    <property type="project" value="UniProtKB-KW"/>
</dbReference>
<evidence type="ECO:0000256" key="1">
    <source>
        <dbReference type="ARBA" id="ARBA00003566"/>
    </source>
</evidence>
<dbReference type="Proteomes" id="UP000821866">
    <property type="component" value="Chromosome 7"/>
</dbReference>
<dbReference type="GO" id="GO:0005737">
    <property type="term" value="C:cytoplasm"/>
    <property type="evidence" value="ECO:0007669"/>
    <property type="project" value="UniProtKB-ARBA"/>
</dbReference>
<keyword evidence="3 9" id="KW-0813">Transport</keyword>
<evidence type="ECO:0000256" key="2">
    <source>
        <dbReference type="ARBA" id="ARBA00004141"/>
    </source>
</evidence>
<feature type="transmembrane region" description="Helical" evidence="9">
    <location>
        <begin position="39"/>
        <end position="60"/>
    </location>
</feature>
<dbReference type="VEuPathDB" id="VectorBase:LOC119174393"/>
<reference evidence="10" key="2">
    <citation type="submission" date="2021-09" db="EMBL/GenBank/DDBJ databases">
        <authorList>
            <person name="Jia N."/>
            <person name="Wang J."/>
            <person name="Shi W."/>
            <person name="Du L."/>
            <person name="Sun Y."/>
            <person name="Zhan W."/>
            <person name="Jiang J."/>
            <person name="Wang Q."/>
            <person name="Zhang B."/>
            <person name="Ji P."/>
            <person name="Sakyi L.B."/>
            <person name="Cui X."/>
            <person name="Yuan T."/>
            <person name="Jiang B."/>
            <person name="Yang W."/>
            <person name="Lam T.T.-Y."/>
            <person name="Chang Q."/>
            <person name="Ding S."/>
            <person name="Wang X."/>
            <person name="Zhu J."/>
            <person name="Ruan X."/>
            <person name="Zhao L."/>
            <person name="Wei J."/>
            <person name="Que T."/>
            <person name="Du C."/>
            <person name="Cheng J."/>
            <person name="Dai P."/>
            <person name="Han X."/>
            <person name="Huang E."/>
            <person name="Gao Y."/>
            <person name="Liu J."/>
            <person name="Shao H."/>
            <person name="Ye R."/>
            <person name="Li L."/>
            <person name="Wei W."/>
            <person name="Wang X."/>
            <person name="Wang C."/>
            <person name="Huo Q."/>
            <person name="Li W."/>
            <person name="Guo W."/>
            <person name="Chen H."/>
            <person name="Chen S."/>
            <person name="Zhou L."/>
            <person name="Zhou L."/>
            <person name="Ni X."/>
            <person name="Tian J."/>
            <person name="Zhou Y."/>
            <person name="Sheng Y."/>
            <person name="Liu T."/>
            <person name="Pan Y."/>
            <person name="Xia L."/>
            <person name="Li J."/>
            <person name="Zhao F."/>
            <person name="Cao W."/>
        </authorList>
    </citation>
    <scope>NUCLEOTIDE SEQUENCE</scope>
    <source>
        <strain evidence="10">Rmic-2018</strain>
        <tissue evidence="10">Larvae</tissue>
    </source>
</reference>
<dbReference type="InterPro" id="IPR011691">
    <property type="entry name" value="Vesicle_transpt_SFT2"/>
</dbReference>
<keyword evidence="6 9" id="KW-1133">Transmembrane helix</keyword>
<evidence type="ECO:0000256" key="9">
    <source>
        <dbReference type="RuleBase" id="RU363111"/>
    </source>
</evidence>
<dbReference type="PANTHER" id="PTHR23137">
    <property type="entry name" value="VESICLE TRANSPORT PROTEIN-RELATED"/>
    <property type="match status" value="1"/>
</dbReference>
<feature type="transmembrane region" description="Helical" evidence="9">
    <location>
        <begin position="101"/>
        <end position="121"/>
    </location>
</feature>
<keyword evidence="4 9" id="KW-0812">Transmembrane</keyword>
<dbReference type="EMBL" id="JABSTU010000009">
    <property type="protein sequence ID" value="KAH8021197.1"/>
    <property type="molecule type" value="Genomic_DNA"/>
</dbReference>
<evidence type="ECO:0000256" key="4">
    <source>
        <dbReference type="ARBA" id="ARBA00022692"/>
    </source>
</evidence>
<feature type="transmembrane region" description="Helical" evidence="9">
    <location>
        <begin position="127"/>
        <end position="148"/>
    </location>
</feature>
<name>A0A9J6DGE2_RHIMP</name>
<evidence type="ECO:0000313" key="11">
    <source>
        <dbReference type="Proteomes" id="UP000821866"/>
    </source>
</evidence>
<feature type="transmembrane region" description="Helical" evidence="9">
    <location>
        <begin position="66"/>
        <end position="89"/>
    </location>
</feature>
<reference evidence="10" key="1">
    <citation type="journal article" date="2020" name="Cell">
        <title>Large-Scale Comparative Analyses of Tick Genomes Elucidate Their Genetic Diversity and Vector Capacities.</title>
        <authorList>
            <consortium name="Tick Genome and Microbiome Consortium (TIGMIC)"/>
            <person name="Jia N."/>
            <person name="Wang J."/>
            <person name="Shi W."/>
            <person name="Du L."/>
            <person name="Sun Y."/>
            <person name="Zhan W."/>
            <person name="Jiang J.F."/>
            <person name="Wang Q."/>
            <person name="Zhang B."/>
            <person name="Ji P."/>
            <person name="Bell-Sakyi L."/>
            <person name="Cui X.M."/>
            <person name="Yuan T.T."/>
            <person name="Jiang B.G."/>
            <person name="Yang W.F."/>
            <person name="Lam T.T."/>
            <person name="Chang Q.C."/>
            <person name="Ding S.J."/>
            <person name="Wang X.J."/>
            <person name="Zhu J.G."/>
            <person name="Ruan X.D."/>
            <person name="Zhao L."/>
            <person name="Wei J.T."/>
            <person name="Ye R.Z."/>
            <person name="Que T.C."/>
            <person name="Du C.H."/>
            <person name="Zhou Y.H."/>
            <person name="Cheng J.X."/>
            <person name="Dai P.F."/>
            <person name="Guo W.B."/>
            <person name="Han X.H."/>
            <person name="Huang E.J."/>
            <person name="Li L.F."/>
            <person name="Wei W."/>
            <person name="Gao Y.C."/>
            <person name="Liu J.Z."/>
            <person name="Shao H.Z."/>
            <person name="Wang X."/>
            <person name="Wang C.C."/>
            <person name="Yang T.C."/>
            <person name="Huo Q.B."/>
            <person name="Li W."/>
            <person name="Chen H.Y."/>
            <person name="Chen S.E."/>
            <person name="Zhou L.G."/>
            <person name="Ni X.B."/>
            <person name="Tian J.H."/>
            <person name="Sheng Y."/>
            <person name="Liu T."/>
            <person name="Pan Y.S."/>
            <person name="Xia L.Y."/>
            <person name="Li J."/>
            <person name="Zhao F."/>
            <person name="Cao W.C."/>
        </authorList>
    </citation>
    <scope>NUCLEOTIDE SEQUENCE</scope>
    <source>
        <strain evidence="10">Rmic-2018</strain>
    </source>
</reference>
<comment type="similarity">
    <text evidence="8 9">Belongs to the SFT2 family.</text>
</comment>
<keyword evidence="7 9" id="KW-0472">Membrane</keyword>
<dbReference type="GO" id="GO:0012505">
    <property type="term" value="C:endomembrane system"/>
    <property type="evidence" value="ECO:0007669"/>
    <property type="project" value="UniProtKB-ARBA"/>
</dbReference>
<organism evidence="10 11">
    <name type="scientific">Rhipicephalus microplus</name>
    <name type="common">Cattle tick</name>
    <name type="synonym">Boophilus microplus</name>
    <dbReference type="NCBI Taxonomy" id="6941"/>
    <lineage>
        <taxon>Eukaryota</taxon>
        <taxon>Metazoa</taxon>
        <taxon>Ecdysozoa</taxon>
        <taxon>Arthropoda</taxon>
        <taxon>Chelicerata</taxon>
        <taxon>Arachnida</taxon>
        <taxon>Acari</taxon>
        <taxon>Parasitiformes</taxon>
        <taxon>Ixodida</taxon>
        <taxon>Ixodoidea</taxon>
        <taxon>Ixodidae</taxon>
        <taxon>Rhipicephalinae</taxon>
        <taxon>Rhipicephalus</taxon>
        <taxon>Boophilus</taxon>
    </lineage>
</organism>